<evidence type="ECO:0000256" key="1">
    <source>
        <dbReference type="ARBA" id="ARBA00010587"/>
    </source>
</evidence>
<dbReference type="NCBIfam" id="NF033749">
    <property type="entry name" value="bact_hemeryth"/>
    <property type="match status" value="1"/>
</dbReference>
<evidence type="ECO:0000313" key="5">
    <source>
        <dbReference type="EMBL" id="MCC2241707.1"/>
    </source>
</evidence>
<reference evidence="6" key="3">
    <citation type="submission" date="2022-09" db="EMBL/GenBank/DDBJ databases">
        <authorList>
            <person name="Hitch T.C.A."/>
        </authorList>
    </citation>
    <scope>NUCLEOTIDE SEQUENCE</scope>
    <source>
        <strain evidence="6">Sanger_19</strain>
    </source>
</reference>
<dbReference type="EMBL" id="JAOQKI010000008">
    <property type="protein sequence ID" value="MCU6716925.1"/>
    <property type="molecule type" value="Genomic_DNA"/>
</dbReference>
<comment type="caution">
    <text evidence="5">The sequence shown here is derived from an EMBL/GenBank/DDBJ whole genome shotgun (WGS) entry which is preliminary data.</text>
</comment>
<protein>
    <submittedName>
        <fullName evidence="5">Bacteriohemerythrin</fullName>
    </submittedName>
</protein>
<keyword evidence="8" id="KW-1185">Reference proteome</keyword>
<accession>A0AAW4WGZ1</accession>
<reference evidence="5" key="2">
    <citation type="submission" date="2021-10" db="EMBL/GenBank/DDBJ databases">
        <title>Anaerobic single-cell dispensing facilitates the cultivation of human gut bacteria.</title>
        <authorList>
            <person name="Afrizal A."/>
        </authorList>
    </citation>
    <scope>NUCLEOTIDE SEQUENCE</scope>
    <source>
        <strain evidence="5">CLA-AA-H204</strain>
    </source>
</reference>
<dbReference type="PANTHER" id="PTHR37164">
    <property type="entry name" value="BACTERIOHEMERYTHRIN"/>
    <property type="match status" value="1"/>
</dbReference>
<dbReference type="GO" id="GO:0046872">
    <property type="term" value="F:metal ion binding"/>
    <property type="evidence" value="ECO:0007669"/>
    <property type="project" value="UniProtKB-KW"/>
</dbReference>
<dbReference type="AlphaFoldDB" id="A0AAW4WGZ1"/>
<evidence type="ECO:0000313" key="8">
    <source>
        <dbReference type="Proteomes" id="UP001209666"/>
    </source>
</evidence>
<evidence type="ECO:0000313" key="7">
    <source>
        <dbReference type="Proteomes" id="UP001198893"/>
    </source>
</evidence>
<dbReference type="EMBL" id="JAJEQW010000004">
    <property type="protein sequence ID" value="MCC2241707.1"/>
    <property type="molecule type" value="Genomic_DNA"/>
</dbReference>
<proteinExistence type="inferred from homology"/>
<evidence type="ECO:0000256" key="3">
    <source>
        <dbReference type="ARBA" id="ARBA00023004"/>
    </source>
</evidence>
<dbReference type="SUPFAM" id="SSF47188">
    <property type="entry name" value="Hemerythrin-like"/>
    <property type="match status" value="2"/>
</dbReference>
<comment type="similarity">
    <text evidence="1">Belongs to the hemerythrin family.</text>
</comment>
<feature type="domain" description="Hemerythrin-like" evidence="4">
    <location>
        <begin position="13"/>
        <end position="126"/>
    </location>
</feature>
<dbReference type="InterPro" id="IPR012827">
    <property type="entry name" value="Hemerythrin_metal-bd"/>
</dbReference>
<keyword evidence="3" id="KW-0408">Iron</keyword>
<dbReference type="PANTHER" id="PTHR37164:SF1">
    <property type="entry name" value="BACTERIOHEMERYTHRIN"/>
    <property type="match status" value="1"/>
</dbReference>
<organism evidence="5 7">
    <name type="scientific">Roseburia amylophila</name>
    <dbReference type="NCBI Taxonomy" id="2981794"/>
    <lineage>
        <taxon>Bacteria</taxon>
        <taxon>Bacillati</taxon>
        <taxon>Bacillota</taxon>
        <taxon>Clostridia</taxon>
        <taxon>Lachnospirales</taxon>
        <taxon>Lachnospiraceae</taxon>
        <taxon>Roseburia</taxon>
    </lineage>
</organism>
<evidence type="ECO:0000256" key="2">
    <source>
        <dbReference type="ARBA" id="ARBA00022723"/>
    </source>
</evidence>
<name>A0AAW4WGZ1_9FIRM</name>
<keyword evidence="2" id="KW-0479">Metal-binding</keyword>
<dbReference type="Pfam" id="PF01814">
    <property type="entry name" value="Hemerythrin"/>
    <property type="match status" value="2"/>
</dbReference>
<dbReference type="Proteomes" id="UP001209666">
    <property type="component" value="Unassembled WGS sequence"/>
</dbReference>
<dbReference type="CDD" id="cd12107">
    <property type="entry name" value="Hemerythrin"/>
    <property type="match status" value="2"/>
</dbReference>
<evidence type="ECO:0000313" key="6">
    <source>
        <dbReference type="EMBL" id="MCU6716925.1"/>
    </source>
</evidence>
<feature type="domain" description="Hemerythrin-like" evidence="4">
    <location>
        <begin position="148"/>
        <end position="268"/>
    </location>
</feature>
<gene>
    <name evidence="5" type="ORF">LKD47_05225</name>
    <name evidence="6" type="ORF">OCV43_06500</name>
</gene>
<sequence>MYEFTEDCMIHIPQIDEEHRKLFQIINDALSLVKTTEDISGIAQSLLLHLKDYANTHFAHEEAYMEQIHDPELPLQKKEHAEFAEKINSFILDKSSKEAARASFEELLSYLVRWLYHHILSSDMMIGKMSAVEGTSEDPFAFTDKYKTGIDLVDKEHRRLFEIIKETNDLIQNDLLHDKYDEIMRLLVKLKDYTQFHFADEEMLMEKMHYPELAAQKRAHTAFVERLVEIDLSELDDMDNNQQTYLLELIQFLLGWLSNHIIGMDKKIAVYMDEMKK</sequence>
<dbReference type="InterPro" id="IPR012312">
    <property type="entry name" value="Hemerythrin-like"/>
</dbReference>
<dbReference type="InterPro" id="IPR035938">
    <property type="entry name" value="Hemerythrin-like_sf"/>
</dbReference>
<dbReference type="Proteomes" id="UP001198893">
    <property type="component" value="Unassembled WGS sequence"/>
</dbReference>
<dbReference type="RefSeq" id="WP_022244295.1">
    <property type="nucleotide sequence ID" value="NZ_JAJEQW010000004.1"/>
</dbReference>
<dbReference type="Gene3D" id="1.20.120.50">
    <property type="entry name" value="Hemerythrin-like"/>
    <property type="match status" value="2"/>
</dbReference>
<reference evidence="6 8" key="1">
    <citation type="journal article" date="2021" name="ISME Commun">
        <title>Automated analysis of genomic sequences facilitates high-throughput and comprehensive description of bacteria.</title>
        <authorList>
            <person name="Hitch T.C.A."/>
        </authorList>
    </citation>
    <scope>NUCLEOTIDE SEQUENCE [LARGE SCALE GENOMIC DNA]</scope>
    <source>
        <strain evidence="6 8">Sanger_19</strain>
    </source>
</reference>
<evidence type="ECO:0000259" key="4">
    <source>
        <dbReference type="Pfam" id="PF01814"/>
    </source>
</evidence>
<dbReference type="InterPro" id="IPR050669">
    <property type="entry name" value="Hemerythrin"/>
</dbReference>
<dbReference type="NCBIfam" id="TIGR02481">
    <property type="entry name" value="hemeryth_dom"/>
    <property type="match status" value="2"/>
</dbReference>